<gene>
    <name evidence="2" type="ORF">MBLL_01217</name>
    <name evidence="3" type="ORF">OICFNHDK_0096</name>
</gene>
<evidence type="ECO:0000313" key="3">
    <source>
        <dbReference type="EMBL" id="GJD37659.1"/>
    </source>
</evidence>
<dbReference type="AlphaFoldDB" id="A0A679K3A8"/>
<keyword evidence="2" id="KW-0614">Plasmid</keyword>
<organism evidence="2">
    <name type="scientific">Methylobacterium bullatum</name>
    <dbReference type="NCBI Taxonomy" id="570505"/>
    <lineage>
        <taxon>Bacteria</taxon>
        <taxon>Pseudomonadati</taxon>
        <taxon>Pseudomonadota</taxon>
        <taxon>Alphaproteobacteria</taxon>
        <taxon>Hyphomicrobiales</taxon>
        <taxon>Methylobacteriaceae</taxon>
        <taxon>Methylobacterium</taxon>
    </lineage>
</organism>
<sequence>MMIEAMIDIRWMAAEKKSCRQGTGPSGRSYEDSLDGSRSPRA</sequence>
<keyword evidence="4" id="KW-1185">Reference proteome</keyword>
<name>A0A679K3A8_9HYPH</name>
<evidence type="ECO:0000313" key="2">
    <source>
        <dbReference type="EMBL" id="CAA2138581.1"/>
    </source>
</evidence>
<proteinExistence type="predicted"/>
<reference evidence="2" key="2">
    <citation type="submission" date="2019-12" db="EMBL/GenBank/DDBJ databases">
        <authorList>
            <person name="Cremers G."/>
        </authorList>
    </citation>
    <scope>NUCLEOTIDE SEQUENCE</scope>
    <source>
        <strain evidence="2">Mbul2</strain>
        <plasmid evidence="2">1</plasmid>
    </source>
</reference>
<dbReference type="EMBL" id="BPQF01000001">
    <property type="protein sequence ID" value="GJD37659.1"/>
    <property type="molecule type" value="Genomic_DNA"/>
</dbReference>
<feature type="region of interest" description="Disordered" evidence="1">
    <location>
        <begin position="18"/>
        <end position="42"/>
    </location>
</feature>
<evidence type="ECO:0000256" key="1">
    <source>
        <dbReference type="SAM" id="MobiDB-lite"/>
    </source>
</evidence>
<dbReference type="EMBL" id="LR743510">
    <property type="protein sequence ID" value="CAA2138581.1"/>
    <property type="molecule type" value="Genomic_DNA"/>
</dbReference>
<geneLocation type="plasmid" evidence="2">
    <name>1</name>
</geneLocation>
<dbReference type="Proteomes" id="UP001055307">
    <property type="component" value="Unassembled WGS sequence"/>
</dbReference>
<accession>A0A679K3A8</accession>
<protein>
    <submittedName>
        <fullName evidence="2">Uncharacterized protein</fullName>
    </submittedName>
</protein>
<reference evidence="3" key="1">
    <citation type="journal article" date="2016" name="Front. Microbiol.">
        <title>Genome Sequence of the Piezophilic, Mesophilic Sulfate-Reducing Bacterium Desulfovibrio indicus J2T.</title>
        <authorList>
            <person name="Cao J."/>
            <person name="Maignien L."/>
            <person name="Shao Z."/>
            <person name="Alain K."/>
            <person name="Jebbar M."/>
        </authorList>
    </citation>
    <scope>NUCLEOTIDE SEQUENCE</scope>
    <source>
        <strain evidence="3">DSM 21893</strain>
    </source>
</reference>
<reference evidence="3" key="3">
    <citation type="submission" date="2021-08" db="EMBL/GenBank/DDBJ databases">
        <authorList>
            <person name="Tani A."/>
            <person name="Ola A."/>
            <person name="Ogura Y."/>
            <person name="Katsura K."/>
            <person name="Hayashi T."/>
        </authorList>
    </citation>
    <scope>NUCLEOTIDE SEQUENCE</scope>
    <source>
        <strain evidence="3">DSM 21893</strain>
    </source>
</reference>
<evidence type="ECO:0000313" key="4">
    <source>
        <dbReference type="Proteomes" id="UP001055307"/>
    </source>
</evidence>